<dbReference type="AlphaFoldDB" id="A0ABD3FEY9"/>
<keyword evidence="7" id="KW-0732">Signal</keyword>
<evidence type="ECO:0000256" key="7">
    <source>
        <dbReference type="SAM" id="SignalP"/>
    </source>
</evidence>
<keyword evidence="10" id="KW-1185">Reference proteome</keyword>
<evidence type="ECO:0000259" key="8">
    <source>
        <dbReference type="PROSITE" id="PS50035"/>
    </source>
</evidence>
<dbReference type="Pfam" id="PF13091">
    <property type="entry name" value="PLDc_2"/>
    <property type="match status" value="1"/>
</dbReference>
<dbReference type="SUPFAM" id="SSF56024">
    <property type="entry name" value="Phospholipase D/nuclease"/>
    <property type="match status" value="2"/>
</dbReference>
<dbReference type="EC" id="3.1.4.4" evidence="2"/>
<dbReference type="CDD" id="cd09104">
    <property type="entry name" value="PLDc_vPLD1_2_like_1"/>
    <property type="match status" value="1"/>
</dbReference>
<dbReference type="GO" id="GO:0016042">
    <property type="term" value="P:lipid catabolic process"/>
    <property type="evidence" value="ECO:0007669"/>
    <property type="project" value="UniProtKB-KW"/>
</dbReference>
<comment type="caution">
    <text evidence="9">The sequence shown here is derived from an EMBL/GenBank/DDBJ whole genome shotgun (WGS) entry which is preliminary data.</text>
</comment>
<dbReference type="InterPro" id="IPR015679">
    <property type="entry name" value="PLipase_D_fam"/>
</dbReference>
<dbReference type="InterPro" id="IPR001736">
    <property type="entry name" value="PLipase_D/transphosphatidylase"/>
</dbReference>
<evidence type="ECO:0000256" key="4">
    <source>
        <dbReference type="ARBA" id="ARBA00022801"/>
    </source>
</evidence>
<evidence type="ECO:0000256" key="3">
    <source>
        <dbReference type="ARBA" id="ARBA00022737"/>
    </source>
</evidence>
<accession>A0ABD3FEY9</accession>
<feature type="signal peptide" evidence="7">
    <location>
        <begin position="1"/>
        <end position="28"/>
    </location>
</feature>
<evidence type="ECO:0000313" key="9">
    <source>
        <dbReference type="EMBL" id="KAL3665348.1"/>
    </source>
</evidence>
<evidence type="ECO:0000256" key="5">
    <source>
        <dbReference type="ARBA" id="ARBA00022963"/>
    </source>
</evidence>
<keyword evidence="6" id="KW-0443">Lipid metabolism</keyword>
<dbReference type="PANTHER" id="PTHR18896">
    <property type="entry name" value="PHOSPHOLIPASE D"/>
    <property type="match status" value="1"/>
</dbReference>
<dbReference type="PROSITE" id="PS50035">
    <property type="entry name" value="PLD"/>
    <property type="match status" value="1"/>
</dbReference>
<proteinExistence type="predicted"/>
<evidence type="ECO:0000313" key="10">
    <source>
        <dbReference type="Proteomes" id="UP001632037"/>
    </source>
</evidence>
<organism evidence="9 10">
    <name type="scientific">Phytophthora oleae</name>
    <dbReference type="NCBI Taxonomy" id="2107226"/>
    <lineage>
        <taxon>Eukaryota</taxon>
        <taxon>Sar</taxon>
        <taxon>Stramenopiles</taxon>
        <taxon>Oomycota</taxon>
        <taxon>Peronosporomycetes</taxon>
        <taxon>Peronosporales</taxon>
        <taxon>Peronosporaceae</taxon>
        <taxon>Phytophthora</taxon>
    </lineage>
</organism>
<gene>
    <name evidence="9" type="ORF">V7S43_009387</name>
</gene>
<evidence type="ECO:0000256" key="2">
    <source>
        <dbReference type="ARBA" id="ARBA00012027"/>
    </source>
</evidence>
<dbReference type="Proteomes" id="UP001632037">
    <property type="component" value="Unassembled WGS sequence"/>
</dbReference>
<comment type="catalytic activity">
    <reaction evidence="1">
        <text>a 1,2-diacyl-sn-glycero-3-phosphocholine + H2O = a 1,2-diacyl-sn-glycero-3-phosphate + choline + H(+)</text>
        <dbReference type="Rhea" id="RHEA:14445"/>
        <dbReference type="ChEBI" id="CHEBI:15354"/>
        <dbReference type="ChEBI" id="CHEBI:15377"/>
        <dbReference type="ChEBI" id="CHEBI:15378"/>
        <dbReference type="ChEBI" id="CHEBI:57643"/>
        <dbReference type="ChEBI" id="CHEBI:58608"/>
        <dbReference type="EC" id="3.1.4.4"/>
    </reaction>
</comment>
<dbReference type="PANTHER" id="PTHR18896:SF76">
    <property type="entry name" value="PHOSPHOLIPASE"/>
    <property type="match status" value="1"/>
</dbReference>
<keyword evidence="5" id="KW-0442">Lipid degradation</keyword>
<protein>
    <recommendedName>
        <fullName evidence="2">phospholipase D</fullName>
        <ecNumber evidence="2">3.1.4.4</ecNumber>
    </recommendedName>
</protein>
<evidence type="ECO:0000256" key="1">
    <source>
        <dbReference type="ARBA" id="ARBA00000798"/>
    </source>
</evidence>
<dbReference type="EMBL" id="JBIMZQ010000020">
    <property type="protein sequence ID" value="KAL3665348.1"/>
    <property type="molecule type" value="Genomic_DNA"/>
</dbReference>
<dbReference type="InterPro" id="IPR025202">
    <property type="entry name" value="PLD-like_dom"/>
</dbReference>
<feature type="chain" id="PRO_5044740834" description="phospholipase D" evidence="7">
    <location>
        <begin position="29"/>
        <end position="582"/>
    </location>
</feature>
<evidence type="ECO:0000256" key="6">
    <source>
        <dbReference type="ARBA" id="ARBA00023098"/>
    </source>
</evidence>
<keyword evidence="4" id="KW-0378">Hydrolase</keyword>
<dbReference type="GO" id="GO:0004630">
    <property type="term" value="F:phospholipase D activity"/>
    <property type="evidence" value="ECO:0007669"/>
    <property type="project" value="UniProtKB-EC"/>
</dbReference>
<dbReference type="SMART" id="SM00155">
    <property type="entry name" value="PLDc"/>
    <property type="match status" value="2"/>
</dbReference>
<dbReference type="CDD" id="cd09105">
    <property type="entry name" value="PLDc_vPLD1_2_like_2"/>
    <property type="match status" value="1"/>
</dbReference>
<name>A0ABD3FEY9_9STRA</name>
<sequence length="582" mass="65217">MQVRTSRSTKFVLALICALLATPSPSVAWSFSSIFSGDDDSESGSGNSAVDKSDGTDVAMQQPLLKATDWFLTEEEITASRGGSPRSDLATYSVGNAVTTYTVTKEFFDAVYDDLTTTKEDDRVMLAAWNTDLVPFQPDVDPTGAKSNFDIVFGNVVKRGGDVKVLGWANKFLFFQDVKVRNKINKLPKSGINNGNALFIFDDRLPYGLSSQHQKTLVIAAGNPTDKDDQPVAYVGGIDLSNDRWDTIHHNVSAIRKESGVQFRQNGWVDSSVRIHGPAAKDVANNFLARWNSPYLPTQGLGDDLVDFKNPQYSYLPPLDYVSSNTTSKLGNQNVQIVRTFSCKYKHWEFAPNGENSLFHARIKAIKNAKNFIYIEDQYFILVPELLDALLEVLPGLQRLIVVVQPPELLTKSGGYEKYMYQNVQPLMEKFPNKVKLYSMKPALDIYVHSKLVVVDDVYLTTGSANWNRRSMTSDPELSANIVDSSLVKTPDRIKVGKVVRDFRVRKFVEMTGRSYEKIDSMKFLDAAELYDTAAAEATSLIQKFDVDEEWYYKLFGNSVHGKIDRDDRCDNSASTFAKTRR</sequence>
<reference evidence="9 10" key="1">
    <citation type="submission" date="2024-09" db="EMBL/GenBank/DDBJ databases">
        <title>Genome sequencing and assembly of Phytophthora oleae, isolate VK10A, causative agent of rot of olive drupes.</title>
        <authorList>
            <person name="Conti Taguali S."/>
            <person name="Riolo M."/>
            <person name="La Spada F."/>
            <person name="Cacciola S.O."/>
            <person name="Dionisio G."/>
        </authorList>
    </citation>
    <scope>NUCLEOTIDE SEQUENCE [LARGE SCALE GENOMIC DNA]</scope>
    <source>
        <strain evidence="9 10">VK10A</strain>
    </source>
</reference>
<keyword evidence="3" id="KW-0677">Repeat</keyword>
<dbReference type="Gene3D" id="3.30.870.10">
    <property type="entry name" value="Endonuclease Chain A"/>
    <property type="match status" value="2"/>
</dbReference>
<feature type="domain" description="PLD phosphodiesterase" evidence="8">
    <location>
        <begin position="444"/>
        <end position="471"/>
    </location>
</feature>